<dbReference type="HOGENOM" id="CLU_046025_2_0_1"/>
<reference evidence="4" key="2">
    <citation type="submission" date="2015-01" db="EMBL/GenBank/DDBJ databases">
        <title>Evolutionary Origins and Diversification of the Mycorrhizal Mutualists.</title>
        <authorList>
            <consortium name="DOE Joint Genome Institute"/>
            <consortium name="Mycorrhizal Genomics Consortium"/>
            <person name="Kohler A."/>
            <person name="Kuo A."/>
            <person name="Nagy L.G."/>
            <person name="Floudas D."/>
            <person name="Copeland A."/>
            <person name="Barry K.W."/>
            <person name="Cichocki N."/>
            <person name="Veneault-Fourrey C."/>
            <person name="LaButti K."/>
            <person name="Lindquist E.A."/>
            <person name="Lipzen A."/>
            <person name="Lundell T."/>
            <person name="Morin E."/>
            <person name="Murat C."/>
            <person name="Riley R."/>
            <person name="Ohm R."/>
            <person name="Sun H."/>
            <person name="Tunlid A."/>
            <person name="Henrissat B."/>
            <person name="Grigoriev I.V."/>
            <person name="Hibbett D.S."/>
            <person name="Martin F."/>
        </authorList>
    </citation>
    <scope>NUCLEOTIDE SEQUENCE [LARGE SCALE GENOMIC DNA]</scope>
    <source>
        <strain evidence="4">Marx 270</strain>
    </source>
</reference>
<evidence type="ECO:0000313" key="3">
    <source>
        <dbReference type="EMBL" id="KIN99941.1"/>
    </source>
</evidence>
<feature type="transmembrane region" description="Helical" evidence="1">
    <location>
        <begin position="12"/>
        <end position="35"/>
    </location>
</feature>
<gene>
    <name evidence="3" type="ORF">M404DRAFT_774845</name>
</gene>
<keyword evidence="4" id="KW-1185">Reference proteome</keyword>
<dbReference type="PANTHER" id="PTHR40465">
    <property type="entry name" value="CHROMOSOME 1, WHOLE GENOME SHOTGUN SEQUENCE"/>
    <property type="match status" value="1"/>
</dbReference>
<dbReference type="STRING" id="870435.A0A0C3JR30"/>
<proteinExistence type="predicted"/>
<keyword evidence="1" id="KW-0472">Membrane</keyword>
<evidence type="ECO:0000313" key="4">
    <source>
        <dbReference type="Proteomes" id="UP000054217"/>
    </source>
</evidence>
<feature type="transmembrane region" description="Helical" evidence="1">
    <location>
        <begin position="47"/>
        <end position="68"/>
    </location>
</feature>
<evidence type="ECO:0000259" key="2">
    <source>
        <dbReference type="Pfam" id="PF20152"/>
    </source>
</evidence>
<keyword evidence="1" id="KW-0812">Transmembrane</keyword>
<protein>
    <recommendedName>
        <fullName evidence="2">DUF6534 domain-containing protein</fullName>
    </recommendedName>
</protein>
<organism evidence="3 4">
    <name type="scientific">Pisolithus tinctorius Marx 270</name>
    <dbReference type="NCBI Taxonomy" id="870435"/>
    <lineage>
        <taxon>Eukaryota</taxon>
        <taxon>Fungi</taxon>
        <taxon>Dikarya</taxon>
        <taxon>Basidiomycota</taxon>
        <taxon>Agaricomycotina</taxon>
        <taxon>Agaricomycetes</taxon>
        <taxon>Agaricomycetidae</taxon>
        <taxon>Boletales</taxon>
        <taxon>Sclerodermatineae</taxon>
        <taxon>Pisolithaceae</taxon>
        <taxon>Pisolithus</taxon>
    </lineage>
</organism>
<dbReference type="InterPro" id="IPR045339">
    <property type="entry name" value="DUF6534"/>
</dbReference>
<feature type="transmembrane region" description="Helical" evidence="1">
    <location>
        <begin position="88"/>
        <end position="106"/>
    </location>
</feature>
<sequence>MTASVAQGFQGPFLIGLAVNIFLHGLATTQVYLYLTMYKKDRLWLKSFIVILYLLDTFNCVVSIYYIYNALIINFGDEANLVRGNWAFAAGAASTGVVSVAVQHFFAWRAHVVTKNVFIVAAIVICSLANLAGSLATTVGLALDPSIFLVPDLRIEVSIWLVGAVIADAVIAVSLVWHLGRHKSFYPALNSTINRILRMTVQTGVVTTIVAIVDLTCYMTNSMGNYVLFSQILSKLYTNCMLSTLNARTPHKYDGSSEDEVSHGRSNHPGVVVFQPQRTQPEVFVQVETHPLADMDDKPSQGMQYF</sequence>
<dbReference type="Proteomes" id="UP000054217">
    <property type="component" value="Unassembled WGS sequence"/>
</dbReference>
<dbReference type="OrthoDB" id="3265526at2759"/>
<dbReference type="Pfam" id="PF20152">
    <property type="entry name" value="DUF6534"/>
    <property type="match status" value="1"/>
</dbReference>
<reference evidence="3 4" key="1">
    <citation type="submission" date="2014-04" db="EMBL/GenBank/DDBJ databases">
        <authorList>
            <consortium name="DOE Joint Genome Institute"/>
            <person name="Kuo A."/>
            <person name="Kohler A."/>
            <person name="Costa M.D."/>
            <person name="Nagy L.G."/>
            <person name="Floudas D."/>
            <person name="Copeland A."/>
            <person name="Barry K.W."/>
            <person name="Cichocki N."/>
            <person name="Veneault-Fourrey C."/>
            <person name="LaButti K."/>
            <person name="Lindquist E.A."/>
            <person name="Lipzen A."/>
            <person name="Lundell T."/>
            <person name="Morin E."/>
            <person name="Murat C."/>
            <person name="Sun H."/>
            <person name="Tunlid A."/>
            <person name="Henrissat B."/>
            <person name="Grigoriev I.V."/>
            <person name="Hibbett D.S."/>
            <person name="Martin F."/>
            <person name="Nordberg H.P."/>
            <person name="Cantor M.N."/>
            <person name="Hua S.X."/>
        </authorList>
    </citation>
    <scope>NUCLEOTIDE SEQUENCE [LARGE SCALE GENOMIC DNA]</scope>
    <source>
        <strain evidence="3 4">Marx 270</strain>
    </source>
</reference>
<accession>A0A0C3JR30</accession>
<feature type="transmembrane region" description="Helical" evidence="1">
    <location>
        <begin position="118"/>
        <end position="137"/>
    </location>
</feature>
<evidence type="ECO:0000256" key="1">
    <source>
        <dbReference type="SAM" id="Phobius"/>
    </source>
</evidence>
<name>A0A0C3JR30_PISTI</name>
<feature type="transmembrane region" description="Helical" evidence="1">
    <location>
        <begin position="157"/>
        <end position="177"/>
    </location>
</feature>
<dbReference type="EMBL" id="KN832000">
    <property type="protein sequence ID" value="KIN99941.1"/>
    <property type="molecule type" value="Genomic_DNA"/>
</dbReference>
<dbReference type="InParanoid" id="A0A0C3JR30"/>
<dbReference type="AlphaFoldDB" id="A0A0C3JR30"/>
<feature type="domain" description="DUF6534" evidence="2">
    <location>
        <begin position="164"/>
        <end position="249"/>
    </location>
</feature>
<keyword evidence="1" id="KW-1133">Transmembrane helix</keyword>
<dbReference type="PANTHER" id="PTHR40465:SF1">
    <property type="entry name" value="DUF6534 DOMAIN-CONTAINING PROTEIN"/>
    <property type="match status" value="1"/>
</dbReference>